<proteinExistence type="predicted"/>
<name>A0A495IV32_9SPHI</name>
<comment type="caution">
    <text evidence="2">The sequence shown here is derived from an EMBL/GenBank/DDBJ whole genome shotgun (WGS) entry which is preliminary data.</text>
</comment>
<dbReference type="NCBIfam" id="TIGR03780">
    <property type="entry name" value="Bac_Flav_CT_N"/>
    <property type="match status" value="1"/>
</dbReference>
<evidence type="ECO:0000256" key="1">
    <source>
        <dbReference type="SAM" id="SignalP"/>
    </source>
</evidence>
<dbReference type="Proteomes" id="UP000268007">
    <property type="component" value="Unassembled WGS sequence"/>
</dbReference>
<dbReference type="RefSeq" id="WP_121196410.1">
    <property type="nucleotide sequence ID" value="NZ_RBKU01000001.1"/>
</dbReference>
<sequence length="283" mass="31714">MKKLIILTAIIIAALQSHAQKINLADGVRKSDLPVIYLPDSLSVHFISPEPIQYVDISSNSIAGDLPVKNVLRIKYRTDSAKRVFPHDAVVTIVGEKFMAQYHVIYSAEPQGGAVQTDIEINPADTRPLDFPGISLSQPELRKYAFGILNKKPEKHLAHSKAYGIKANLNHAYTLGDYIFLDLSFENSTNLSYSIEGIRFKINDKKVNKATTVQSLEIRPDFTLLTVPAFKRHYRNVFVFKKFTFPGNKVLQAEMSEQQLSGRVITLGITYKDVLEADTIPLP</sequence>
<keyword evidence="3" id="KW-1185">Reference proteome</keyword>
<reference evidence="2 3" key="1">
    <citation type="submission" date="2018-10" db="EMBL/GenBank/DDBJ databases">
        <title>Genomic Encyclopedia of Archaeal and Bacterial Type Strains, Phase II (KMG-II): from individual species to whole genera.</title>
        <authorList>
            <person name="Goeker M."/>
        </authorList>
    </citation>
    <scope>NUCLEOTIDE SEQUENCE [LARGE SCALE GENOMIC DNA]</scope>
    <source>
        <strain evidence="2 3">DSM 18602</strain>
    </source>
</reference>
<dbReference type="Pfam" id="PF13595">
    <property type="entry name" value="DUF4138"/>
    <property type="match status" value="1"/>
</dbReference>
<protein>
    <submittedName>
        <fullName evidence="2">Conjugative transposon TraN protein</fullName>
    </submittedName>
</protein>
<accession>A0A495IV32</accession>
<evidence type="ECO:0000313" key="2">
    <source>
        <dbReference type="EMBL" id="RKR80617.1"/>
    </source>
</evidence>
<feature type="signal peptide" evidence="1">
    <location>
        <begin position="1"/>
        <end position="19"/>
    </location>
</feature>
<feature type="chain" id="PRO_5019713159" evidence="1">
    <location>
        <begin position="20"/>
        <end position="283"/>
    </location>
</feature>
<dbReference type="EMBL" id="RBKU01000001">
    <property type="protein sequence ID" value="RKR80617.1"/>
    <property type="molecule type" value="Genomic_DNA"/>
</dbReference>
<dbReference type="AlphaFoldDB" id="A0A495IV32"/>
<keyword evidence="1" id="KW-0732">Signal</keyword>
<evidence type="ECO:0000313" key="3">
    <source>
        <dbReference type="Proteomes" id="UP000268007"/>
    </source>
</evidence>
<dbReference type="InterPro" id="IPR022298">
    <property type="entry name" value="Conjug_transposon_TraN"/>
</dbReference>
<organism evidence="2 3">
    <name type="scientific">Mucilaginibacter gracilis</name>
    <dbReference type="NCBI Taxonomy" id="423350"/>
    <lineage>
        <taxon>Bacteria</taxon>
        <taxon>Pseudomonadati</taxon>
        <taxon>Bacteroidota</taxon>
        <taxon>Sphingobacteriia</taxon>
        <taxon>Sphingobacteriales</taxon>
        <taxon>Sphingobacteriaceae</taxon>
        <taxon>Mucilaginibacter</taxon>
    </lineage>
</organism>
<gene>
    <name evidence="2" type="ORF">BDD43_0742</name>
</gene>
<dbReference type="OrthoDB" id="1038500at2"/>